<dbReference type="InterPro" id="IPR000086">
    <property type="entry name" value="NUDIX_hydrolase_dom"/>
</dbReference>
<dbReference type="InterPro" id="IPR015797">
    <property type="entry name" value="NUDIX_hydrolase-like_dom_sf"/>
</dbReference>
<dbReference type="Proteomes" id="UP000492821">
    <property type="component" value="Unassembled WGS sequence"/>
</dbReference>
<dbReference type="Gene3D" id="3.90.79.10">
    <property type="entry name" value="Nucleoside Triphosphate Pyrophosphohydrolase"/>
    <property type="match status" value="1"/>
</dbReference>
<dbReference type="PROSITE" id="PS51462">
    <property type="entry name" value="NUDIX"/>
    <property type="match status" value="1"/>
</dbReference>
<dbReference type="PANTHER" id="PTHR11839:SF1">
    <property type="entry name" value="ADP-SUGAR PYROPHOSPHATASE"/>
    <property type="match status" value="1"/>
</dbReference>
<proteinExistence type="predicted"/>
<reference evidence="4" key="2">
    <citation type="submission" date="2020-10" db="UniProtKB">
        <authorList>
            <consortium name="WormBaseParasite"/>
        </authorList>
    </citation>
    <scope>IDENTIFICATION</scope>
</reference>
<evidence type="ECO:0000259" key="2">
    <source>
        <dbReference type="PROSITE" id="PS51462"/>
    </source>
</evidence>
<organism evidence="3 4">
    <name type="scientific">Panagrellus redivivus</name>
    <name type="common">Microworm</name>
    <dbReference type="NCBI Taxonomy" id="6233"/>
    <lineage>
        <taxon>Eukaryota</taxon>
        <taxon>Metazoa</taxon>
        <taxon>Ecdysozoa</taxon>
        <taxon>Nematoda</taxon>
        <taxon>Chromadorea</taxon>
        <taxon>Rhabditida</taxon>
        <taxon>Tylenchina</taxon>
        <taxon>Panagrolaimomorpha</taxon>
        <taxon>Panagrolaimoidea</taxon>
        <taxon>Panagrolaimidae</taxon>
        <taxon>Panagrellus</taxon>
    </lineage>
</organism>
<dbReference type="GO" id="GO:0005634">
    <property type="term" value="C:nucleus"/>
    <property type="evidence" value="ECO:0007669"/>
    <property type="project" value="TreeGrafter"/>
</dbReference>
<dbReference type="AlphaFoldDB" id="A0A7E4VQQ1"/>
<evidence type="ECO:0000313" key="3">
    <source>
        <dbReference type="Proteomes" id="UP000492821"/>
    </source>
</evidence>
<dbReference type="CDD" id="cd18888">
    <property type="entry name" value="NUDIX_ADPRase_Nudt5"/>
    <property type="match status" value="1"/>
</dbReference>
<dbReference type="GO" id="GO:0047631">
    <property type="term" value="F:ADP-ribose diphosphatase activity"/>
    <property type="evidence" value="ECO:0007669"/>
    <property type="project" value="TreeGrafter"/>
</dbReference>
<keyword evidence="1" id="KW-0378">Hydrolase</keyword>
<protein>
    <submittedName>
        <fullName evidence="4">Nudix hydrolase domain-containing protein</fullName>
    </submittedName>
</protein>
<accession>A0A7E4VQQ1</accession>
<dbReference type="GO" id="GO:0006753">
    <property type="term" value="P:nucleoside phosphate metabolic process"/>
    <property type="evidence" value="ECO:0007669"/>
    <property type="project" value="TreeGrafter"/>
</dbReference>
<dbReference type="PANTHER" id="PTHR11839">
    <property type="entry name" value="UDP/ADP-SUGAR PYROPHOSPHATASE"/>
    <property type="match status" value="1"/>
</dbReference>
<dbReference type="SUPFAM" id="SSF55811">
    <property type="entry name" value="Nudix"/>
    <property type="match status" value="1"/>
</dbReference>
<sequence>MADGKEELPESAIDCPYELKNEQTVFSGKWLIAKSIDFKLRGGVNSGVWMSAHRPVLGNPKINANGVDIIAYLLKDGLKFLILIKQYRIPIRRWILEFPAGLIDEDDESVEAAGKRELKEETGYTVTRTLKVVKRGKYLNPGFTSDSVAFLVCEVDGTALENLNPKQNLDGDENIEVVLVESTRVLDFLNEAADRGEVEVSVQVYTWALSKLFA</sequence>
<evidence type="ECO:0000313" key="4">
    <source>
        <dbReference type="WBParaSite" id="Pan_g24029.t1"/>
    </source>
</evidence>
<reference evidence="3" key="1">
    <citation type="journal article" date="2013" name="Genetics">
        <title>The draft genome and transcriptome of Panagrellus redivivus are shaped by the harsh demands of a free-living lifestyle.</title>
        <authorList>
            <person name="Srinivasan J."/>
            <person name="Dillman A.R."/>
            <person name="Macchietto M.G."/>
            <person name="Heikkinen L."/>
            <person name="Lakso M."/>
            <person name="Fracchia K.M."/>
            <person name="Antoshechkin I."/>
            <person name="Mortazavi A."/>
            <person name="Wong G."/>
            <person name="Sternberg P.W."/>
        </authorList>
    </citation>
    <scope>NUCLEOTIDE SEQUENCE [LARGE SCALE GENOMIC DNA]</scope>
    <source>
        <strain evidence="3">MT8872</strain>
    </source>
</reference>
<dbReference type="WBParaSite" id="Pan_g24029.t1">
    <property type="protein sequence ID" value="Pan_g24029.t1"/>
    <property type="gene ID" value="Pan_g24029"/>
</dbReference>
<evidence type="ECO:0000256" key="1">
    <source>
        <dbReference type="ARBA" id="ARBA00022801"/>
    </source>
</evidence>
<feature type="domain" description="Nudix hydrolase" evidence="2">
    <location>
        <begin position="60"/>
        <end position="206"/>
    </location>
</feature>
<keyword evidence="3" id="KW-1185">Reference proteome</keyword>
<name>A0A7E4VQQ1_PANRE</name>
<dbReference type="Pfam" id="PF00293">
    <property type="entry name" value="NUDIX"/>
    <property type="match status" value="1"/>
</dbReference>
<dbReference type="GO" id="GO:0019693">
    <property type="term" value="P:ribose phosphate metabolic process"/>
    <property type="evidence" value="ECO:0007669"/>
    <property type="project" value="TreeGrafter"/>
</dbReference>